<sequence length="252" mass="29693">MALSTNSVIHYTKKIENLSSIISDKSFKIKYCNENLDCITKSNSHFAINMVSFCDIPLSDVKNHIDSYGSFGIGLTKSWAKNKGLNPVMYIEENSKLTKNYHKQFDRLLNSNEKEMDIHQDFIDDFFEFCKYLKLYEGPLKTGKVNSDNYRFYDEREWRYCLSGEDLKEEEFSAILLSKEYNKNRDEYNQKLIKFRLEFDFNDISYLIVDDESEIPELIKCIENSFEDDCTAKQLKILSTKILTKNQICNDF</sequence>
<name>A0A2I2MBD1_9FLAO</name>
<evidence type="ECO:0000313" key="2">
    <source>
        <dbReference type="Proteomes" id="UP000490060"/>
    </source>
</evidence>
<dbReference type="Pfam" id="PF10899">
    <property type="entry name" value="AbiGi"/>
    <property type="match status" value="1"/>
</dbReference>
<protein>
    <recommendedName>
        <fullName evidence="3">Abortive phage resistance protein AbiGi, antitoxin</fullName>
    </recommendedName>
</protein>
<dbReference type="InterPro" id="IPR021223">
    <property type="entry name" value="AbiGi"/>
</dbReference>
<organism evidence="1 2">
    <name type="scientific">Tenacibaculum finnmarkense genomovar ulcerans</name>
    <dbReference type="NCBI Taxonomy" id="2781388"/>
    <lineage>
        <taxon>Bacteria</taxon>
        <taxon>Pseudomonadati</taxon>
        <taxon>Bacteroidota</taxon>
        <taxon>Flavobacteriia</taxon>
        <taxon>Flavobacteriales</taxon>
        <taxon>Flavobacteriaceae</taxon>
        <taxon>Tenacibaculum</taxon>
        <taxon>Tenacibaculum finnmarkense</taxon>
    </lineage>
</organism>
<evidence type="ECO:0000313" key="1">
    <source>
        <dbReference type="EMBL" id="SOU89360.1"/>
    </source>
</evidence>
<evidence type="ECO:0008006" key="3">
    <source>
        <dbReference type="Google" id="ProtNLM"/>
    </source>
</evidence>
<dbReference type="EMBL" id="OENE01000028">
    <property type="protein sequence ID" value="SOU89360.1"/>
    <property type="molecule type" value="Genomic_DNA"/>
</dbReference>
<dbReference type="AlphaFoldDB" id="A0A2I2MBD1"/>
<accession>A0A2I2MBD1</accession>
<reference evidence="1 2" key="1">
    <citation type="submission" date="2017-11" db="EMBL/GenBank/DDBJ databases">
        <authorList>
            <person name="Duchaud E."/>
        </authorList>
    </citation>
    <scope>NUCLEOTIDE SEQUENCE [LARGE SCALE GENOMIC DNA]</scope>
    <source>
        <strain evidence="1 2">TNO010</strain>
    </source>
</reference>
<dbReference type="Proteomes" id="UP000490060">
    <property type="component" value="Unassembled WGS sequence"/>
</dbReference>
<gene>
    <name evidence="1" type="ORF">TNO010_340001</name>
</gene>
<proteinExistence type="predicted"/>
<dbReference type="RefSeq" id="WP_172505633.1">
    <property type="nucleotide sequence ID" value="NZ_OENE01000028.1"/>
</dbReference>